<keyword evidence="3" id="KW-1185">Reference proteome</keyword>
<dbReference type="PROSITE" id="PS51257">
    <property type="entry name" value="PROKAR_LIPOPROTEIN"/>
    <property type="match status" value="1"/>
</dbReference>
<feature type="compositionally biased region" description="Low complexity" evidence="1">
    <location>
        <begin position="57"/>
        <end position="71"/>
    </location>
</feature>
<dbReference type="Proteomes" id="UP000886520">
    <property type="component" value="Chromosome 9"/>
</dbReference>
<dbReference type="EMBL" id="JABFUD020000009">
    <property type="protein sequence ID" value="KAI5075152.1"/>
    <property type="molecule type" value="Genomic_DNA"/>
</dbReference>
<dbReference type="AlphaFoldDB" id="A0A9D4UWP2"/>
<organism evidence="2 3">
    <name type="scientific">Adiantum capillus-veneris</name>
    <name type="common">Maidenhair fern</name>
    <dbReference type="NCBI Taxonomy" id="13818"/>
    <lineage>
        <taxon>Eukaryota</taxon>
        <taxon>Viridiplantae</taxon>
        <taxon>Streptophyta</taxon>
        <taxon>Embryophyta</taxon>
        <taxon>Tracheophyta</taxon>
        <taxon>Polypodiopsida</taxon>
        <taxon>Polypodiidae</taxon>
        <taxon>Polypodiales</taxon>
        <taxon>Pteridineae</taxon>
        <taxon>Pteridaceae</taxon>
        <taxon>Vittarioideae</taxon>
        <taxon>Adiantum</taxon>
    </lineage>
</organism>
<reference evidence="2" key="1">
    <citation type="submission" date="2021-01" db="EMBL/GenBank/DDBJ databases">
        <title>Adiantum capillus-veneris genome.</title>
        <authorList>
            <person name="Fang Y."/>
            <person name="Liao Q."/>
        </authorList>
    </citation>
    <scope>NUCLEOTIDE SEQUENCE</scope>
    <source>
        <strain evidence="2">H3</strain>
        <tissue evidence="2">Leaf</tissue>
    </source>
</reference>
<proteinExistence type="predicted"/>
<sequence length="71" mass="7378">MERKRHLLGCMGGSTGGMGCIWKEKENGHLKGDAALQKGEEWRPGNSALQKGGDPSLAQGLLAAGRGASES</sequence>
<comment type="caution">
    <text evidence="2">The sequence shown here is derived from an EMBL/GenBank/DDBJ whole genome shotgun (WGS) entry which is preliminary data.</text>
</comment>
<name>A0A9D4UWP2_ADICA</name>
<gene>
    <name evidence="2" type="ORF">GOP47_0009228</name>
</gene>
<evidence type="ECO:0000313" key="3">
    <source>
        <dbReference type="Proteomes" id="UP000886520"/>
    </source>
</evidence>
<evidence type="ECO:0000313" key="2">
    <source>
        <dbReference type="EMBL" id="KAI5075152.1"/>
    </source>
</evidence>
<feature type="region of interest" description="Disordered" evidence="1">
    <location>
        <begin position="44"/>
        <end position="71"/>
    </location>
</feature>
<evidence type="ECO:0000256" key="1">
    <source>
        <dbReference type="SAM" id="MobiDB-lite"/>
    </source>
</evidence>
<protein>
    <submittedName>
        <fullName evidence="2">Uncharacterized protein</fullName>
    </submittedName>
</protein>
<accession>A0A9D4UWP2</accession>